<gene>
    <name evidence="5" type="ORF">Shyd_80760</name>
</gene>
<evidence type="ECO:0000256" key="1">
    <source>
        <dbReference type="ARBA" id="ARBA00022729"/>
    </source>
</evidence>
<evidence type="ECO:0000256" key="3">
    <source>
        <dbReference type="SAM" id="Phobius"/>
    </source>
</evidence>
<keyword evidence="3" id="KW-0472">Membrane</keyword>
<feature type="domain" description="DUF4352" evidence="4">
    <location>
        <begin position="135"/>
        <end position="217"/>
    </location>
</feature>
<feature type="transmembrane region" description="Helical" evidence="3">
    <location>
        <begin position="44"/>
        <end position="63"/>
    </location>
</feature>
<dbReference type="Pfam" id="PF11611">
    <property type="entry name" value="DUF4352"/>
    <property type="match status" value="1"/>
</dbReference>
<organism evidence="5 6">
    <name type="scientific">Streptomyces hydrogenans</name>
    <dbReference type="NCBI Taxonomy" id="1873719"/>
    <lineage>
        <taxon>Bacteria</taxon>
        <taxon>Bacillati</taxon>
        <taxon>Actinomycetota</taxon>
        <taxon>Actinomycetes</taxon>
        <taxon>Kitasatosporales</taxon>
        <taxon>Streptomycetaceae</taxon>
        <taxon>Streptomyces</taxon>
    </lineage>
</organism>
<protein>
    <recommendedName>
        <fullName evidence="4">DUF4352 domain-containing protein</fullName>
    </recommendedName>
</protein>
<name>A0ABQ3PNV0_9ACTN</name>
<evidence type="ECO:0000313" key="6">
    <source>
        <dbReference type="Proteomes" id="UP001052739"/>
    </source>
</evidence>
<evidence type="ECO:0000259" key="4">
    <source>
        <dbReference type="Pfam" id="PF11611"/>
    </source>
</evidence>
<dbReference type="Proteomes" id="UP001052739">
    <property type="component" value="Unassembled WGS sequence"/>
</dbReference>
<keyword evidence="3" id="KW-1133">Transmembrane helix</keyword>
<keyword evidence="3" id="KW-0812">Transmembrane</keyword>
<reference evidence="5" key="1">
    <citation type="submission" date="2024-05" db="EMBL/GenBank/DDBJ databases">
        <title>Whole genome shotgun sequence of Streptomyces hydrogenans NBRC 13475.</title>
        <authorList>
            <person name="Komaki H."/>
            <person name="Tamura T."/>
        </authorList>
    </citation>
    <scope>NUCLEOTIDE SEQUENCE</scope>
    <source>
        <strain evidence="5">NBRC 13475</strain>
    </source>
</reference>
<feature type="compositionally biased region" description="Pro residues" evidence="2">
    <location>
        <begin position="10"/>
        <end position="31"/>
    </location>
</feature>
<evidence type="ECO:0000256" key="2">
    <source>
        <dbReference type="SAM" id="MobiDB-lite"/>
    </source>
</evidence>
<accession>A0ABQ3PNV0</accession>
<dbReference type="InterPro" id="IPR029051">
    <property type="entry name" value="DUF4352"/>
</dbReference>
<comment type="caution">
    <text evidence="5">The sequence shown here is derived from an EMBL/GenBank/DDBJ whole genome shotgun (WGS) entry which is preliminary data.</text>
</comment>
<keyword evidence="1" id="KW-0732">Signal</keyword>
<proteinExistence type="predicted"/>
<evidence type="ECO:0000313" key="5">
    <source>
        <dbReference type="EMBL" id="GHI26705.1"/>
    </source>
</evidence>
<feature type="region of interest" description="Disordered" evidence="2">
    <location>
        <begin position="72"/>
        <end position="107"/>
    </location>
</feature>
<keyword evidence="6" id="KW-1185">Reference proteome</keyword>
<feature type="region of interest" description="Disordered" evidence="2">
    <location>
        <begin position="1"/>
        <end position="40"/>
    </location>
</feature>
<dbReference type="EMBL" id="BNDW01000102">
    <property type="protein sequence ID" value="GHI26705.1"/>
    <property type="molecule type" value="Genomic_DNA"/>
</dbReference>
<dbReference type="Gene3D" id="2.60.40.1240">
    <property type="match status" value="1"/>
</dbReference>
<sequence length="237" mass="23512">MGDANGSGPGRPPHGGAPPSGPPAGPPPGPLSGPGAAPPGRRRWLLALIGVMVLAVGVAGLLVGTGAFGDDDPGGGATASTTPPAPPASAPRETPVRSPSAEPAAEGLLPFGTTHRYADGVEVTVSAPERFTPAEGAAGHKAENTAVKVDVTVRNGSGERLKLVTVQVQGRDGDGREVAGVFDAEQGILPLDGDLLPGRRAVAAYAFDVPPRSGDVLEVGVTVGFTGDEAQWSGPLP</sequence>
<dbReference type="InterPro" id="IPR029050">
    <property type="entry name" value="Immunoprotect_excell_Ig-like"/>
</dbReference>
<dbReference type="RefSeq" id="WP_226652775.1">
    <property type="nucleotide sequence ID" value="NZ_BNDW01000102.1"/>
</dbReference>